<dbReference type="Proteomes" id="UP000266841">
    <property type="component" value="Unassembled WGS sequence"/>
</dbReference>
<protein>
    <submittedName>
        <fullName evidence="1">Uncharacterized protein</fullName>
    </submittedName>
</protein>
<feature type="non-terminal residue" evidence="1">
    <location>
        <position position="74"/>
    </location>
</feature>
<evidence type="ECO:0000313" key="1">
    <source>
        <dbReference type="EMBL" id="EJK58112.1"/>
    </source>
</evidence>
<gene>
    <name evidence="1" type="ORF">THAOC_21786</name>
</gene>
<proteinExistence type="predicted"/>
<sequence length="74" mass="7923">MKEISTLFESKIVADLSSSSKLVQARACPILNRFCLPPGQASSPSSSKLVTSWSQAGHKLVTSWLSSDLCAPSR</sequence>
<organism evidence="1 2">
    <name type="scientific">Thalassiosira oceanica</name>
    <name type="common">Marine diatom</name>
    <dbReference type="NCBI Taxonomy" id="159749"/>
    <lineage>
        <taxon>Eukaryota</taxon>
        <taxon>Sar</taxon>
        <taxon>Stramenopiles</taxon>
        <taxon>Ochrophyta</taxon>
        <taxon>Bacillariophyta</taxon>
        <taxon>Coscinodiscophyceae</taxon>
        <taxon>Thalassiosirophycidae</taxon>
        <taxon>Thalassiosirales</taxon>
        <taxon>Thalassiosiraceae</taxon>
        <taxon>Thalassiosira</taxon>
    </lineage>
</organism>
<name>K0SHX3_THAOC</name>
<reference evidence="1 2" key="1">
    <citation type="journal article" date="2012" name="Genome Biol.">
        <title>Genome and low-iron response of an oceanic diatom adapted to chronic iron limitation.</title>
        <authorList>
            <person name="Lommer M."/>
            <person name="Specht M."/>
            <person name="Roy A.S."/>
            <person name="Kraemer L."/>
            <person name="Andreson R."/>
            <person name="Gutowska M.A."/>
            <person name="Wolf J."/>
            <person name="Bergner S.V."/>
            <person name="Schilhabel M.B."/>
            <person name="Klostermeier U.C."/>
            <person name="Beiko R.G."/>
            <person name="Rosenstiel P."/>
            <person name="Hippler M."/>
            <person name="Laroche J."/>
        </authorList>
    </citation>
    <scope>NUCLEOTIDE SEQUENCE [LARGE SCALE GENOMIC DNA]</scope>
    <source>
        <strain evidence="1 2">CCMP1005</strain>
    </source>
</reference>
<dbReference type="AlphaFoldDB" id="K0SHX3"/>
<comment type="caution">
    <text evidence="1">The sequence shown here is derived from an EMBL/GenBank/DDBJ whole genome shotgun (WGS) entry which is preliminary data.</text>
</comment>
<dbReference type="EMBL" id="AGNL01026153">
    <property type="protein sequence ID" value="EJK58112.1"/>
    <property type="molecule type" value="Genomic_DNA"/>
</dbReference>
<keyword evidence="2" id="KW-1185">Reference proteome</keyword>
<evidence type="ECO:0000313" key="2">
    <source>
        <dbReference type="Proteomes" id="UP000266841"/>
    </source>
</evidence>
<accession>K0SHX3</accession>